<accession>C8PNW1</accession>
<evidence type="ECO:0000313" key="2">
    <source>
        <dbReference type="EMBL" id="EEV20824.1"/>
    </source>
</evidence>
<feature type="transmembrane region" description="Helical" evidence="1">
    <location>
        <begin position="20"/>
        <end position="40"/>
    </location>
</feature>
<keyword evidence="1" id="KW-0472">Membrane</keyword>
<sequence length="49" mass="5770">MEPSYDKNRQNDAVFENFRYGTSILTAAYFPILIILYHFAWHIGSIFPT</sequence>
<dbReference type="AlphaFoldDB" id="C8PNW1"/>
<proteinExistence type="predicted"/>
<name>C8PNW1_9SPIR</name>
<keyword evidence="1" id="KW-0812">Transmembrane</keyword>
<dbReference type="STRING" id="596324.TREVI0001_1680"/>
<gene>
    <name evidence="2" type="ORF">TREVI0001_1680</name>
</gene>
<organism evidence="2 3">
    <name type="scientific">Treponema vincentii ATCC 35580</name>
    <dbReference type="NCBI Taxonomy" id="596324"/>
    <lineage>
        <taxon>Bacteria</taxon>
        <taxon>Pseudomonadati</taxon>
        <taxon>Spirochaetota</taxon>
        <taxon>Spirochaetia</taxon>
        <taxon>Spirochaetales</taxon>
        <taxon>Treponemataceae</taxon>
        <taxon>Treponema</taxon>
    </lineage>
</organism>
<protein>
    <submittedName>
        <fullName evidence="2">Uncharacterized protein</fullName>
    </submittedName>
</protein>
<dbReference type="Proteomes" id="UP000004509">
    <property type="component" value="Unassembled WGS sequence"/>
</dbReference>
<dbReference type="EMBL" id="ACYH01000024">
    <property type="protein sequence ID" value="EEV20824.1"/>
    <property type="molecule type" value="Genomic_DNA"/>
</dbReference>
<evidence type="ECO:0000313" key="3">
    <source>
        <dbReference type="Proteomes" id="UP000004509"/>
    </source>
</evidence>
<comment type="caution">
    <text evidence="2">The sequence shown here is derived from an EMBL/GenBank/DDBJ whole genome shotgun (WGS) entry which is preliminary data.</text>
</comment>
<keyword evidence="1" id="KW-1133">Transmembrane helix</keyword>
<evidence type="ECO:0000256" key="1">
    <source>
        <dbReference type="SAM" id="Phobius"/>
    </source>
</evidence>
<reference evidence="2 3" key="1">
    <citation type="submission" date="2009-07" db="EMBL/GenBank/DDBJ databases">
        <authorList>
            <person name="Madupu R."/>
            <person name="Sebastian Y."/>
            <person name="Durkin A.S."/>
            <person name="Torralba M."/>
            <person name="Methe B."/>
            <person name="Sutton G.G."/>
            <person name="Strausberg R.L."/>
            <person name="Nelson K.E."/>
        </authorList>
    </citation>
    <scope>NUCLEOTIDE SEQUENCE [LARGE SCALE GENOMIC DNA]</scope>
    <source>
        <strain evidence="2 3">ATCC 35580</strain>
    </source>
</reference>